<dbReference type="GO" id="GO:0016491">
    <property type="term" value="F:oxidoreductase activity"/>
    <property type="evidence" value="ECO:0007669"/>
    <property type="project" value="InterPro"/>
</dbReference>
<sequence>MTRELAAASIPRVGSRSHKIDAAEKVAGQFTFASDLDMPGMLFGATVRSEHAHARILSVDTAQARAMPGVVAVLTAADVPGQPNCGIELRDQPVLAVDRVRFRGEPIAVIAAVDQATARRAVRAVRVSYEPLPTIDDPEQALTSEPLHDNPPKGAGWCDDPRPNVVRTVVVRHGDPDTTADVTVTGVYEVGRQDPAFLGPEAGLAVPDGTGGVDIYVPTQWLHQDLPQVIDCLGLPEDKVRIHLAGVGGAFGGREDLSGQIHVAMLALHTGRPVKFMYLRDESFVGHVHRHPAKIWAEHRANRDGTLVSVRMRLLLDGGAYASGSPAVTFNAATMPIGPYRVPNALLEATTVYTNNPPAGAMRGFGVVQSCYAAESQMDALASELDMDPVELRLRNALQPGDLLPTGEQVFGPLPVSEIIRRCAALEPPAAESFPRNPIRLPGGSGNTTGGEGVRRGVGFAVTFKNCCYSGGYDDHSTARVRLAVAEDGALTAEVHSAAVEFGQGITNVLAQVVNTELDVDRVVIGPASTKLKSSGSTSASRQTWMSTGAVRMCCDAVRKELAERGKPLAPGESIEVEETYHHARTSPLDPVTGQVLGERSHVGFACAAMKVLVEVDVELGLIRVAWAGIAQDIGHAINPLAVEGQIEGGIAQGLGLAVMEEIVTDGGIIKNASFTDYLIPTMLDMPPVEIDLLEIPNPEAPYGLKGVGEPPTVVATAAVASAVRAATGLALPRVPIRPQDIALA</sequence>
<dbReference type="STRING" id="1927124.BST13_02880"/>
<dbReference type="RefSeq" id="WP_083160416.1">
    <property type="nucleotide sequence ID" value="NZ_MVHF01000002.1"/>
</dbReference>
<dbReference type="SUPFAM" id="SSF56003">
    <property type="entry name" value="Molybdenum cofactor-binding domain"/>
    <property type="match status" value="1"/>
</dbReference>
<keyword evidence="4" id="KW-1185">Reference proteome</keyword>
<protein>
    <submittedName>
        <fullName evidence="3">Xanthine dehydrogenase subunit D</fullName>
    </submittedName>
</protein>
<dbReference type="EMBL" id="MVHF01000002">
    <property type="protein sequence ID" value="ORA39225.1"/>
    <property type="molecule type" value="Genomic_DNA"/>
</dbReference>
<proteinExistence type="predicted"/>
<feature type="region of interest" description="Disordered" evidence="1">
    <location>
        <begin position="134"/>
        <end position="160"/>
    </location>
</feature>
<dbReference type="AlphaFoldDB" id="A0A1X0BAJ7"/>
<dbReference type="InterPro" id="IPR000674">
    <property type="entry name" value="Ald_Oxase/Xan_DH_a/b"/>
</dbReference>
<dbReference type="Gene3D" id="3.30.365.10">
    <property type="entry name" value="Aldehyde oxidase/xanthine dehydrogenase, molybdopterin binding domain"/>
    <property type="match status" value="4"/>
</dbReference>
<dbReference type="PANTHER" id="PTHR11908:SF157">
    <property type="entry name" value="XANTHINE DEHYDROGENASE SUBUNIT D-RELATED"/>
    <property type="match status" value="1"/>
</dbReference>
<dbReference type="InterPro" id="IPR046867">
    <property type="entry name" value="AldOxase/xan_DH_MoCoBD2"/>
</dbReference>
<organism evidence="3 4">
    <name type="scientific">Mycobacterium aquaticum</name>
    <dbReference type="NCBI Taxonomy" id="1927124"/>
    <lineage>
        <taxon>Bacteria</taxon>
        <taxon>Bacillati</taxon>
        <taxon>Actinomycetota</taxon>
        <taxon>Actinomycetes</taxon>
        <taxon>Mycobacteriales</taxon>
        <taxon>Mycobacteriaceae</taxon>
        <taxon>Mycobacterium</taxon>
    </lineage>
</organism>
<dbReference type="InterPro" id="IPR036856">
    <property type="entry name" value="Ald_Oxase/Xan_DH_a/b_sf"/>
</dbReference>
<dbReference type="InterPro" id="IPR016208">
    <property type="entry name" value="Ald_Oxase/xanthine_DH-like"/>
</dbReference>
<dbReference type="SMART" id="SM01008">
    <property type="entry name" value="Ald_Xan_dh_C"/>
    <property type="match status" value="1"/>
</dbReference>
<dbReference type="GO" id="GO:0005506">
    <property type="term" value="F:iron ion binding"/>
    <property type="evidence" value="ECO:0007669"/>
    <property type="project" value="InterPro"/>
</dbReference>
<evidence type="ECO:0000259" key="2">
    <source>
        <dbReference type="SMART" id="SM01008"/>
    </source>
</evidence>
<reference evidence="3 4" key="1">
    <citation type="submission" date="2017-02" db="EMBL/GenBank/DDBJ databases">
        <title>The new phylogeny of genus Mycobacterium.</title>
        <authorList>
            <person name="Tortoli E."/>
            <person name="Trovato A."/>
            <person name="Cirillo D.M."/>
        </authorList>
    </citation>
    <scope>NUCLEOTIDE SEQUENCE [LARGE SCALE GENOMIC DNA]</scope>
    <source>
        <strain evidence="3 4">RW6</strain>
    </source>
</reference>
<dbReference type="OrthoDB" id="9758509at2"/>
<gene>
    <name evidence="3" type="ORF">BST13_02880</name>
</gene>
<dbReference type="Gene3D" id="3.90.1170.50">
    <property type="entry name" value="Aldehyde oxidase/xanthine dehydrogenase, a/b hammerhead"/>
    <property type="match status" value="1"/>
</dbReference>
<dbReference type="Pfam" id="PF02738">
    <property type="entry name" value="MoCoBD_1"/>
    <property type="match status" value="1"/>
</dbReference>
<evidence type="ECO:0000256" key="1">
    <source>
        <dbReference type="SAM" id="MobiDB-lite"/>
    </source>
</evidence>
<dbReference type="Proteomes" id="UP000192448">
    <property type="component" value="Unassembled WGS sequence"/>
</dbReference>
<evidence type="ECO:0000313" key="4">
    <source>
        <dbReference type="Proteomes" id="UP000192448"/>
    </source>
</evidence>
<accession>A0A1X0BAJ7</accession>
<dbReference type="InterPro" id="IPR008274">
    <property type="entry name" value="AldOxase/xan_DH_MoCoBD1"/>
</dbReference>
<feature type="domain" description="Aldehyde oxidase/xanthine dehydrogenase a/b hammerhead" evidence="2">
    <location>
        <begin position="27"/>
        <end position="133"/>
    </location>
</feature>
<comment type="caution">
    <text evidence="3">The sequence shown here is derived from an EMBL/GenBank/DDBJ whole genome shotgun (WGS) entry which is preliminary data.</text>
</comment>
<dbReference type="InterPro" id="IPR037165">
    <property type="entry name" value="AldOxase/xan_DH_Mopterin-bd_sf"/>
</dbReference>
<name>A0A1X0BAJ7_9MYCO</name>
<dbReference type="Pfam" id="PF20256">
    <property type="entry name" value="MoCoBD_2"/>
    <property type="match status" value="1"/>
</dbReference>
<dbReference type="SUPFAM" id="SSF54665">
    <property type="entry name" value="CO dehydrogenase molybdoprotein N-domain-like"/>
    <property type="match status" value="1"/>
</dbReference>
<dbReference type="PANTHER" id="PTHR11908">
    <property type="entry name" value="XANTHINE DEHYDROGENASE"/>
    <property type="match status" value="1"/>
</dbReference>
<dbReference type="Pfam" id="PF01315">
    <property type="entry name" value="Ald_Xan_dh_C"/>
    <property type="match status" value="1"/>
</dbReference>
<evidence type="ECO:0000313" key="3">
    <source>
        <dbReference type="EMBL" id="ORA39225.1"/>
    </source>
</evidence>